<dbReference type="Proteomes" id="UP000472320">
    <property type="component" value="Unassembled WGS sequence"/>
</dbReference>
<evidence type="ECO:0000313" key="3">
    <source>
        <dbReference type="Proteomes" id="UP000472320"/>
    </source>
</evidence>
<accession>A0A6L6QGU3</accession>
<feature type="domain" description="Cyclic nucleotide-binding" evidence="1">
    <location>
        <begin position="35"/>
        <end position="120"/>
    </location>
</feature>
<dbReference type="RefSeq" id="WP_155454408.1">
    <property type="nucleotide sequence ID" value="NZ_WNKX01000008.1"/>
</dbReference>
<dbReference type="OrthoDB" id="9798104at2"/>
<comment type="caution">
    <text evidence="2">The sequence shown here is derived from an EMBL/GenBank/DDBJ whole genome shotgun (WGS) entry which is preliminary data.</text>
</comment>
<dbReference type="Gene3D" id="2.60.120.10">
    <property type="entry name" value="Jelly Rolls"/>
    <property type="match status" value="1"/>
</dbReference>
<proteinExistence type="predicted"/>
<dbReference type="InterPro" id="IPR018490">
    <property type="entry name" value="cNMP-bd_dom_sf"/>
</dbReference>
<organism evidence="2 3">
    <name type="scientific">Massilia eburnea</name>
    <dbReference type="NCBI Taxonomy" id="1776165"/>
    <lineage>
        <taxon>Bacteria</taxon>
        <taxon>Pseudomonadati</taxon>
        <taxon>Pseudomonadota</taxon>
        <taxon>Betaproteobacteria</taxon>
        <taxon>Burkholderiales</taxon>
        <taxon>Oxalobacteraceae</taxon>
        <taxon>Telluria group</taxon>
        <taxon>Massilia</taxon>
    </lineage>
</organism>
<dbReference type="InterPro" id="IPR000595">
    <property type="entry name" value="cNMP-bd_dom"/>
</dbReference>
<protein>
    <recommendedName>
        <fullName evidence="1">Cyclic nucleotide-binding domain-containing protein</fullName>
    </recommendedName>
</protein>
<dbReference type="CDD" id="cd00038">
    <property type="entry name" value="CAP_ED"/>
    <property type="match status" value="1"/>
</dbReference>
<gene>
    <name evidence="2" type="ORF">GM658_12660</name>
</gene>
<evidence type="ECO:0000259" key="1">
    <source>
        <dbReference type="Pfam" id="PF00027"/>
    </source>
</evidence>
<reference evidence="2 3" key="1">
    <citation type="submission" date="2019-11" db="EMBL/GenBank/DDBJ databases">
        <title>Type strains purchased from KCTC, JCM and DSMZ.</title>
        <authorList>
            <person name="Lu H."/>
        </authorList>
    </citation>
    <scope>NUCLEOTIDE SEQUENCE [LARGE SCALE GENOMIC DNA]</scope>
    <source>
        <strain evidence="2 3">JCM 31587</strain>
    </source>
</reference>
<dbReference type="InterPro" id="IPR014710">
    <property type="entry name" value="RmlC-like_jellyroll"/>
</dbReference>
<dbReference type="EMBL" id="WNKX01000008">
    <property type="protein sequence ID" value="MTW11449.1"/>
    <property type="molecule type" value="Genomic_DNA"/>
</dbReference>
<dbReference type="AlphaFoldDB" id="A0A6L6QGU3"/>
<name>A0A6L6QGU3_9BURK</name>
<sequence>MEHLTLVRALRRLEQSAGLQLPDVEQLAASVQVMQLHEREFAFHEGDQCPRLFAVRTGLLKQFYTTPDGKEWIKSFTAEDELFGCPIGFLPGGRTSFGAAALEASAVEAIDWQLIDALGERHLAWQKAIRFAFQSLTRLKMVRERDLLMYTPEQLYQQLQGNRPEMVARIPQKELAAYLGVTPVGLNRIARRQT</sequence>
<evidence type="ECO:0000313" key="2">
    <source>
        <dbReference type="EMBL" id="MTW11449.1"/>
    </source>
</evidence>
<dbReference type="SUPFAM" id="SSF51206">
    <property type="entry name" value="cAMP-binding domain-like"/>
    <property type="match status" value="1"/>
</dbReference>
<dbReference type="Pfam" id="PF00027">
    <property type="entry name" value="cNMP_binding"/>
    <property type="match status" value="1"/>
</dbReference>
<keyword evidence="3" id="KW-1185">Reference proteome</keyword>